<evidence type="ECO:0000313" key="3">
    <source>
        <dbReference type="EMBL" id="KAJ9557471.1"/>
    </source>
</evidence>
<dbReference type="PANTHER" id="PTHR33116:SF77">
    <property type="entry name" value="RNA-DIRECTED DNA POLYMERASE"/>
    <property type="match status" value="1"/>
</dbReference>
<dbReference type="PANTHER" id="PTHR33116">
    <property type="entry name" value="REVERSE TRANSCRIPTASE ZINC-BINDING DOMAIN-CONTAINING PROTEIN-RELATED-RELATED"/>
    <property type="match status" value="1"/>
</dbReference>
<reference evidence="3" key="1">
    <citation type="submission" date="2023-03" db="EMBL/GenBank/DDBJ databases">
        <title>Chromosome-scale reference genome and RAD-based genetic map of yellow starthistle (Centaurea solstitialis) reveal putative structural variation and QTLs associated with invader traits.</title>
        <authorList>
            <person name="Reatini B."/>
            <person name="Cang F.A."/>
            <person name="Jiang Q."/>
            <person name="Mckibben M.T.W."/>
            <person name="Barker M.S."/>
            <person name="Rieseberg L.H."/>
            <person name="Dlugosch K.M."/>
        </authorList>
    </citation>
    <scope>NUCLEOTIDE SEQUENCE</scope>
    <source>
        <strain evidence="3">CAN-66</strain>
        <tissue evidence="3">Leaf</tissue>
    </source>
</reference>
<dbReference type="EMBL" id="JARYMX010000003">
    <property type="protein sequence ID" value="KAJ9557471.1"/>
    <property type="molecule type" value="Genomic_DNA"/>
</dbReference>
<dbReference type="CDD" id="cd01650">
    <property type="entry name" value="RT_nLTR_like"/>
    <property type="match status" value="1"/>
</dbReference>
<sequence length="813" mass="91916">MPKPLSTPDKKLRLETDSEIMELQRAEITNLKQRAKVRWAIEGDENSRRNFIHGLSINGCWVTDPSLIKETALHFFENKFSDNSTSRPSFRSNLFKTLSDAQQQLLEAPFSELEVKQAIWDCGGDKSPGPDGFSLLFYKTFWSTIKGDLMKAIKHFEEYASLGQGCNSSFITLIPKCADPLSLCDFRPIIIAKAMANRLKSVIAHVIGEEQTGFIQGRSILEGSIIISEVISWTKASKRKDFVLKVVFDKAFDSVSWEFLDEVMEQMRFGSKWRLWIRECLSSASISVLVNGSPSAEFHMKKGVRQGDLMAPFLFLIAAEGLSIALKEAKLKGAFHGLKLPNGGPEVSHLQYADDALFVGDWSFTNARNLTRILRCYHLSSGLKVNLNKSKLIGLGVDITEVTRLARILSCATRTFPFTYLGLPIGVSMNRCSSWAPILEKFQSKLSKWKADTLSSGGRLTLCKSVLGSLGIYFLSLFKAPKQILKTPESIRARFFWGSSTEVKKIAWIAWESVLSDFGHGGLGIGSLKAQNLALLCKWWWRFKTEEIPLWKQVIQAFHGVDGGVGLTISYGKFPGLWRNILKINKDFEKYNLYLNGLFQVTVGGALDNREHWVWVLEKSSCYSVTSLRKAFDDVSLIKRSQALFDWIRLVPGKINVLAWRIAHRRLPTTTNLCKRGISCVNDLCPLCSEAIETEDHIFSSCRFSSRVLQLISSWWGLNAYPVTNLNDLFAWANSAGLIGVGKNLLMAVIFSYFWVIRKARNNKVFRGSFSGCPMTEFYRIQTLSFFWVKHRCRKVSLYLSWTNWCCTPTCIS</sequence>
<evidence type="ECO:0000313" key="4">
    <source>
        <dbReference type="Proteomes" id="UP001172457"/>
    </source>
</evidence>
<keyword evidence="4" id="KW-1185">Reference proteome</keyword>
<proteinExistence type="predicted"/>
<dbReference type="InterPro" id="IPR026960">
    <property type="entry name" value="RVT-Znf"/>
</dbReference>
<name>A0AA38TLF6_9ASTR</name>
<dbReference type="InterPro" id="IPR043502">
    <property type="entry name" value="DNA/RNA_pol_sf"/>
</dbReference>
<keyword evidence="1" id="KW-0472">Membrane</keyword>
<dbReference type="PROSITE" id="PS50878">
    <property type="entry name" value="RT_POL"/>
    <property type="match status" value="1"/>
</dbReference>
<dbReference type="Proteomes" id="UP001172457">
    <property type="component" value="Chromosome 3"/>
</dbReference>
<gene>
    <name evidence="3" type="ORF">OSB04_012085</name>
</gene>
<accession>A0AA38TLF6</accession>
<dbReference type="SUPFAM" id="SSF56672">
    <property type="entry name" value="DNA/RNA polymerases"/>
    <property type="match status" value="1"/>
</dbReference>
<keyword evidence="1" id="KW-0812">Transmembrane</keyword>
<evidence type="ECO:0000256" key="1">
    <source>
        <dbReference type="SAM" id="Phobius"/>
    </source>
</evidence>
<protein>
    <recommendedName>
        <fullName evidence="2">Reverse transcriptase domain-containing protein</fullName>
    </recommendedName>
</protein>
<keyword evidence="1" id="KW-1133">Transmembrane helix</keyword>
<organism evidence="3 4">
    <name type="scientific">Centaurea solstitialis</name>
    <name type="common">yellow star-thistle</name>
    <dbReference type="NCBI Taxonomy" id="347529"/>
    <lineage>
        <taxon>Eukaryota</taxon>
        <taxon>Viridiplantae</taxon>
        <taxon>Streptophyta</taxon>
        <taxon>Embryophyta</taxon>
        <taxon>Tracheophyta</taxon>
        <taxon>Spermatophyta</taxon>
        <taxon>Magnoliopsida</taxon>
        <taxon>eudicotyledons</taxon>
        <taxon>Gunneridae</taxon>
        <taxon>Pentapetalae</taxon>
        <taxon>asterids</taxon>
        <taxon>campanulids</taxon>
        <taxon>Asterales</taxon>
        <taxon>Asteraceae</taxon>
        <taxon>Carduoideae</taxon>
        <taxon>Cardueae</taxon>
        <taxon>Centaureinae</taxon>
        <taxon>Centaurea</taxon>
    </lineage>
</organism>
<dbReference type="AlphaFoldDB" id="A0AA38TLF6"/>
<dbReference type="Pfam" id="PF00078">
    <property type="entry name" value="RVT_1"/>
    <property type="match status" value="1"/>
</dbReference>
<evidence type="ECO:0000259" key="2">
    <source>
        <dbReference type="PROSITE" id="PS50878"/>
    </source>
</evidence>
<dbReference type="InterPro" id="IPR000477">
    <property type="entry name" value="RT_dom"/>
</dbReference>
<dbReference type="Pfam" id="PF13966">
    <property type="entry name" value="zf-RVT"/>
    <property type="match status" value="1"/>
</dbReference>
<feature type="transmembrane region" description="Helical" evidence="1">
    <location>
        <begin position="729"/>
        <end position="757"/>
    </location>
</feature>
<comment type="caution">
    <text evidence="3">The sequence shown here is derived from an EMBL/GenBank/DDBJ whole genome shotgun (WGS) entry which is preliminary data.</text>
</comment>
<feature type="domain" description="Reverse transcriptase" evidence="2">
    <location>
        <begin position="155"/>
        <end position="425"/>
    </location>
</feature>